<protein>
    <submittedName>
        <fullName evidence="8">Sarcosine/dimethylglycine N-methyltransferase</fullName>
    </submittedName>
</protein>
<organism evidence="8">
    <name type="scientific">Candidatus Kentrum sp. LPFa</name>
    <dbReference type="NCBI Taxonomy" id="2126335"/>
    <lineage>
        <taxon>Bacteria</taxon>
        <taxon>Pseudomonadati</taxon>
        <taxon>Pseudomonadota</taxon>
        <taxon>Gammaproteobacteria</taxon>
        <taxon>Candidatus Kentrum</taxon>
    </lineage>
</organism>
<evidence type="ECO:0000259" key="5">
    <source>
        <dbReference type="Pfam" id="PF08241"/>
    </source>
</evidence>
<name>A0A450XHT5_9GAMM</name>
<dbReference type="GO" id="GO:0019286">
    <property type="term" value="P:glycine betaine biosynthetic process from glycine"/>
    <property type="evidence" value="ECO:0007669"/>
    <property type="project" value="UniProtKB-ARBA"/>
</dbReference>
<keyword evidence="1 8" id="KW-0489">Methyltransferase</keyword>
<evidence type="ECO:0000256" key="4">
    <source>
        <dbReference type="ARBA" id="ARBA00060542"/>
    </source>
</evidence>
<gene>
    <name evidence="6" type="ORF">BECKLPF1236A_GA0070988_100728</name>
    <name evidence="7" type="ORF">BECKLPF1236B_GA0070989_11335</name>
    <name evidence="8" type="ORF">BECKLPF1236C_GA0070990_100737</name>
</gene>
<dbReference type="GO" id="GO:0052729">
    <property type="term" value="F:dimethylglycine N-methyltransferase activity"/>
    <property type="evidence" value="ECO:0007669"/>
    <property type="project" value="UniProtKB-ARBA"/>
</dbReference>
<dbReference type="SUPFAM" id="SSF53335">
    <property type="entry name" value="S-adenosyl-L-methionine-dependent methyltransferases"/>
    <property type="match status" value="1"/>
</dbReference>
<dbReference type="EMBL" id="CAADFK010000133">
    <property type="protein sequence ID" value="VFK18088.1"/>
    <property type="molecule type" value="Genomic_DNA"/>
</dbReference>
<reference evidence="8" key="1">
    <citation type="submission" date="2019-02" db="EMBL/GenBank/DDBJ databases">
        <authorList>
            <person name="Gruber-Vodicka R. H."/>
            <person name="Seah K. B. B."/>
        </authorList>
    </citation>
    <scope>NUCLEOTIDE SEQUENCE</scope>
    <source>
        <strain evidence="6">BECK_S312</strain>
        <strain evidence="7">BECK_S313</strain>
        <strain evidence="8">BECK_S426</strain>
    </source>
</reference>
<sequence>MSKTVIDTSNLSPSLSEALDHYDHALADLFYKQVWGGDDIFIGLGWHDDDNKPKTIADACRKMVDHMVALIPNRQHIGARLLDLGAGYGASARRLAREYGFRVDCLNLSEAQNAENRRLNRKYGLDDKITVFQGNFESLAFSDGTYDVVWSQDAFLHSDDRAKILREIDRVLQSGGDIVFTDILEIEDCPEQALEPVLARFGLKSLATPSFYRGEAGDLGWRMHTIRDISPHLVKHYRRVIQEVESNHDELSKMFEADYLAKGRRGMEDWIDAGERGYLRWGMFHFGKV</sequence>
<evidence type="ECO:0000256" key="3">
    <source>
        <dbReference type="ARBA" id="ARBA00022691"/>
    </source>
</evidence>
<evidence type="ECO:0000313" key="6">
    <source>
        <dbReference type="EMBL" id="VFK12519.1"/>
    </source>
</evidence>
<comment type="pathway">
    <text evidence="4">Amine and polyamine biosynthesis; betaine biosynthesis via glycine pathway; betaine from glycine: step 3/3.</text>
</comment>
<dbReference type="Pfam" id="PF08241">
    <property type="entry name" value="Methyltransf_11"/>
    <property type="match status" value="1"/>
</dbReference>
<feature type="domain" description="Methyltransferase type 11" evidence="5">
    <location>
        <begin position="82"/>
        <end position="180"/>
    </location>
</feature>
<keyword evidence="3" id="KW-0949">S-adenosyl-L-methionine</keyword>
<evidence type="ECO:0000313" key="7">
    <source>
        <dbReference type="EMBL" id="VFK18088.1"/>
    </source>
</evidence>
<dbReference type="InterPro" id="IPR029063">
    <property type="entry name" value="SAM-dependent_MTases_sf"/>
</dbReference>
<dbReference type="CDD" id="cd02440">
    <property type="entry name" value="AdoMet_MTases"/>
    <property type="match status" value="1"/>
</dbReference>
<accession>A0A450XHT5</accession>
<keyword evidence="2 8" id="KW-0808">Transferase</keyword>
<evidence type="ECO:0000256" key="2">
    <source>
        <dbReference type="ARBA" id="ARBA00022679"/>
    </source>
</evidence>
<dbReference type="PANTHER" id="PTHR44068">
    <property type="entry name" value="ZGC:194242"/>
    <property type="match status" value="1"/>
</dbReference>
<evidence type="ECO:0000256" key="1">
    <source>
        <dbReference type="ARBA" id="ARBA00022603"/>
    </source>
</evidence>
<dbReference type="FunFam" id="3.40.50.150:FF:000461">
    <property type="entry name" value="Sarcosine/dimethylglycine N-methyltransferase"/>
    <property type="match status" value="1"/>
</dbReference>
<dbReference type="GO" id="GO:0032259">
    <property type="term" value="P:methylation"/>
    <property type="evidence" value="ECO:0007669"/>
    <property type="project" value="UniProtKB-KW"/>
</dbReference>
<evidence type="ECO:0000313" key="8">
    <source>
        <dbReference type="EMBL" id="VFK28728.1"/>
    </source>
</evidence>
<dbReference type="EMBL" id="CAADFM010000072">
    <property type="protein sequence ID" value="VFK12519.1"/>
    <property type="molecule type" value="Genomic_DNA"/>
</dbReference>
<dbReference type="InterPro" id="IPR013216">
    <property type="entry name" value="Methyltransf_11"/>
</dbReference>
<proteinExistence type="predicted"/>
<dbReference type="Gene3D" id="3.40.50.150">
    <property type="entry name" value="Vaccinia Virus protein VP39"/>
    <property type="match status" value="1"/>
</dbReference>
<dbReference type="EMBL" id="CAADFP010000073">
    <property type="protein sequence ID" value="VFK28728.1"/>
    <property type="molecule type" value="Genomic_DNA"/>
</dbReference>
<dbReference type="InterPro" id="IPR050447">
    <property type="entry name" value="Erg6_SMT_methyltransf"/>
</dbReference>
<dbReference type="AlphaFoldDB" id="A0A450XHT5"/>
<dbReference type="PANTHER" id="PTHR44068:SF11">
    <property type="entry name" value="GERANYL DIPHOSPHATE 2-C-METHYLTRANSFERASE"/>
    <property type="match status" value="1"/>
</dbReference>